<dbReference type="Proteomes" id="UP000800096">
    <property type="component" value="Unassembled WGS sequence"/>
</dbReference>
<reference evidence="1" key="1">
    <citation type="journal article" date="2020" name="Stud. Mycol.">
        <title>101 Dothideomycetes genomes: a test case for predicting lifestyles and emergence of pathogens.</title>
        <authorList>
            <person name="Haridas S."/>
            <person name="Albert R."/>
            <person name="Binder M."/>
            <person name="Bloem J."/>
            <person name="Labutti K."/>
            <person name="Salamov A."/>
            <person name="Andreopoulos B."/>
            <person name="Baker S."/>
            <person name="Barry K."/>
            <person name="Bills G."/>
            <person name="Bluhm B."/>
            <person name="Cannon C."/>
            <person name="Castanera R."/>
            <person name="Culley D."/>
            <person name="Daum C."/>
            <person name="Ezra D."/>
            <person name="Gonzalez J."/>
            <person name="Henrissat B."/>
            <person name="Kuo A."/>
            <person name="Liang C."/>
            <person name="Lipzen A."/>
            <person name="Lutzoni F."/>
            <person name="Magnuson J."/>
            <person name="Mondo S."/>
            <person name="Nolan M."/>
            <person name="Ohm R."/>
            <person name="Pangilinan J."/>
            <person name="Park H.-J."/>
            <person name="Ramirez L."/>
            <person name="Alfaro M."/>
            <person name="Sun H."/>
            <person name="Tritt A."/>
            <person name="Yoshinaga Y."/>
            <person name="Zwiers L.-H."/>
            <person name="Turgeon B."/>
            <person name="Goodwin S."/>
            <person name="Spatafora J."/>
            <person name="Crous P."/>
            <person name="Grigoriev I."/>
        </authorList>
    </citation>
    <scope>NUCLEOTIDE SEQUENCE</scope>
    <source>
        <strain evidence="1">HMLAC05119</strain>
    </source>
</reference>
<accession>A0A6A5QAA6</accession>
<evidence type="ECO:0000313" key="2">
    <source>
        <dbReference type="Proteomes" id="UP000800096"/>
    </source>
</evidence>
<gene>
    <name evidence="1" type="ORF">BDU57DRAFT_522666</name>
</gene>
<organism evidence="1 2">
    <name type="scientific">Ampelomyces quisqualis</name>
    <name type="common">Powdery mildew agent</name>
    <dbReference type="NCBI Taxonomy" id="50730"/>
    <lineage>
        <taxon>Eukaryota</taxon>
        <taxon>Fungi</taxon>
        <taxon>Dikarya</taxon>
        <taxon>Ascomycota</taxon>
        <taxon>Pezizomycotina</taxon>
        <taxon>Dothideomycetes</taxon>
        <taxon>Pleosporomycetidae</taxon>
        <taxon>Pleosporales</taxon>
        <taxon>Pleosporineae</taxon>
        <taxon>Phaeosphaeriaceae</taxon>
        <taxon>Ampelomyces</taxon>
    </lineage>
</organism>
<feature type="non-terminal residue" evidence="1">
    <location>
        <position position="116"/>
    </location>
</feature>
<protein>
    <submittedName>
        <fullName evidence="1">Uncharacterized protein</fullName>
    </submittedName>
</protein>
<sequence>MMYAKTLSRRQHTAAGAIASAQGSGPKRVAMSSCRVRWLPCRHWRKALGMSLRADRVLYFTTFLPICGGCVIPLDSLRCDSSAKGHSNADRIIVYAPKRLYKPHASHRAAASHRRY</sequence>
<keyword evidence="2" id="KW-1185">Reference proteome</keyword>
<dbReference type="EMBL" id="ML979140">
    <property type="protein sequence ID" value="KAF1912415.1"/>
    <property type="molecule type" value="Genomic_DNA"/>
</dbReference>
<evidence type="ECO:0000313" key="1">
    <source>
        <dbReference type="EMBL" id="KAF1912415.1"/>
    </source>
</evidence>
<dbReference type="AlphaFoldDB" id="A0A6A5QAA6"/>
<proteinExistence type="predicted"/>
<name>A0A6A5QAA6_AMPQU</name>